<sequence>MYWPSGSARRLSAAPAGLPDVPDVWLLLTRTALLVWRTRPAELIAVVERTPRGLAQHGENVRAVWRHDAGAISVQTTRDALLFYDVVQPAESPVVHALSRADAPDLAPSMTALLATFQPDVGDAIHTPSGDPLGPRCALHVSLRHALHVDPGIAAIAPVGPHLLVATRTPAAVQLLPWPGLPESNETQPPVLLRDVPWLGDAPIVQAEHSYATDLSAWLTSDGCAYVVSLTNEWRGALAYQDRAAPVATAVNARFSLLALGLDDGRIALYEFQTSTQTPLRTHELALPRTLGESGTVHSLSWTPDGHALAVGWAHGWALWSPFGRLLAHSFRDDWASTTRIFRDTFAFGVKSVFWGLSGTDLFLLPTDARDAWVHVLPFVKAASTLHMTPQEAGAALLLNNDSVYVYRGLEQSDAGLLAPDSDAWRRIALPPSYATTQWPLHYATLSADGRFLAVAGRRGLAHYSTSSGHWKCYENAAQAQAFRVRGGLAWFQHVLIAACDCQGEVQVRLYSRDQPLDNAHLLDLCVLSAPVITLQLFGANLLVYLADNTLVHYVVTTTATRIRLQLCGSISFDGIIGEPARVRAFSWRPSPHHVLQDDLAQASLLFLIDGMLVLLRPVRAHDADELSYDLHILHEHIEAYWMNAQAQGPWPYSLWGLDGSHMRVWLDPKAPPLRLALPDEAYPLCVLLDRGLILDAESVSSVRRTLDTVSFRVRLHTTLFLDSVIRTWLQEQGVDEAVDAAAPYASLTYFPHVLERLLAAVLEEEADARPPLPVSEQCLPTVAAFLDHYACSVAVVARAARKTEATRWPHLFACVGAPRTLLAHAVRTRDWDTACALLLVVHTLDEEASSIAATSTALARMEQDHAWDSIRQVLSFLATMDEHACHMRACLAAAAHEAPQSVFVAWLEAASDARVASTLPAKQAPLAPAPVTSTEVKPRGPASPRKAGLGDGPRRPSRAARLEGADDSRLAESRASPAEVLHRAARHASLTLSPSITRMQANGRVVVGPATPGAAPSPRAA</sequence>
<dbReference type="GO" id="GO:0000139">
    <property type="term" value="C:Golgi membrane"/>
    <property type="evidence" value="ECO:0007669"/>
    <property type="project" value="TreeGrafter"/>
</dbReference>
<dbReference type="InterPro" id="IPR009771">
    <property type="entry name" value="RIC1_C"/>
</dbReference>
<dbReference type="GO" id="GO:0034066">
    <property type="term" value="C:Ric1-Rgp1 guanyl-nucleotide exchange factor complex"/>
    <property type="evidence" value="ECO:0007669"/>
    <property type="project" value="InterPro"/>
</dbReference>
<dbReference type="PANTHER" id="PTHR22746:SF10">
    <property type="entry name" value="GUANINE NUCLEOTIDE EXCHANGE FACTOR SUBUNIT RIC1"/>
    <property type="match status" value="1"/>
</dbReference>
<dbReference type="AlphaFoldDB" id="A0AAF0EID5"/>
<dbReference type="EMBL" id="CP119907">
    <property type="protein sequence ID" value="WFD24873.1"/>
    <property type="molecule type" value="Genomic_DNA"/>
</dbReference>
<feature type="region of interest" description="Disordered" evidence="3">
    <location>
        <begin position="927"/>
        <end position="1022"/>
    </location>
</feature>
<evidence type="ECO:0000313" key="6">
    <source>
        <dbReference type="Proteomes" id="UP001214415"/>
    </source>
</evidence>
<keyword evidence="2" id="KW-0472">Membrane</keyword>
<reference evidence="5" key="1">
    <citation type="submission" date="2023-03" db="EMBL/GenBank/DDBJ databases">
        <title>Mating type loci evolution in Malassezia.</title>
        <authorList>
            <person name="Coelho M.A."/>
        </authorList>
    </citation>
    <scope>NUCLEOTIDE SEQUENCE</scope>
    <source>
        <strain evidence="5">CBS 12830</strain>
    </source>
</reference>
<dbReference type="SUPFAM" id="SSF69322">
    <property type="entry name" value="Tricorn protease domain 2"/>
    <property type="match status" value="1"/>
</dbReference>
<dbReference type="Pfam" id="PF25440">
    <property type="entry name" value="Beta-prop_RIC1_2nd"/>
    <property type="match status" value="1"/>
</dbReference>
<dbReference type="GO" id="GO:0005829">
    <property type="term" value="C:cytosol"/>
    <property type="evidence" value="ECO:0007669"/>
    <property type="project" value="TreeGrafter"/>
</dbReference>
<evidence type="ECO:0000259" key="4">
    <source>
        <dbReference type="Pfam" id="PF07064"/>
    </source>
</evidence>
<dbReference type="Gene3D" id="2.130.10.10">
    <property type="entry name" value="YVTN repeat-like/Quinoprotein amine dehydrogenase"/>
    <property type="match status" value="1"/>
</dbReference>
<proteinExistence type="predicted"/>
<gene>
    <name evidence="5" type="primary">RIC1</name>
    <name evidence="5" type="ORF">MEQU1_003579</name>
</gene>
<evidence type="ECO:0000256" key="2">
    <source>
        <dbReference type="ARBA" id="ARBA00023136"/>
    </source>
</evidence>
<evidence type="ECO:0000256" key="1">
    <source>
        <dbReference type="ARBA" id="ARBA00004370"/>
    </source>
</evidence>
<feature type="compositionally biased region" description="Polar residues" evidence="3">
    <location>
        <begin position="991"/>
        <end position="1001"/>
    </location>
</feature>
<comment type="subcellular location">
    <subcellularLocation>
        <location evidence="1">Membrane</location>
    </subcellularLocation>
</comment>
<dbReference type="InterPro" id="IPR015943">
    <property type="entry name" value="WD40/YVTN_repeat-like_dom_sf"/>
</dbReference>
<protein>
    <submittedName>
        <fullName evidence="5">WD40 repeat protein</fullName>
    </submittedName>
</protein>
<feature type="domain" description="RIC1 C-terminal alpha solenoid region" evidence="4">
    <location>
        <begin position="724"/>
        <end position="895"/>
    </location>
</feature>
<dbReference type="Proteomes" id="UP001214415">
    <property type="component" value="Chromosome 8"/>
</dbReference>
<accession>A0AAF0EID5</accession>
<keyword evidence="6" id="KW-1185">Reference proteome</keyword>
<dbReference type="Pfam" id="PF07064">
    <property type="entry name" value="RIC1"/>
    <property type="match status" value="1"/>
</dbReference>
<dbReference type="GO" id="GO:0042147">
    <property type="term" value="P:retrograde transport, endosome to Golgi"/>
    <property type="evidence" value="ECO:0007669"/>
    <property type="project" value="TreeGrafter"/>
</dbReference>
<dbReference type="PANTHER" id="PTHR22746">
    <property type="entry name" value="RAB6A-GEF COMPLEX PARTNER PROTEIN 1"/>
    <property type="match status" value="1"/>
</dbReference>
<dbReference type="InterPro" id="IPR040096">
    <property type="entry name" value="Ric1"/>
</dbReference>
<name>A0AAF0EID5_9BASI</name>
<feature type="compositionally biased region" description="Basic and acidic residues" evidence="3">
    <location>
        <begin position="961"/>
        <end position="973"/>
    </location>
</feature>
<dbReference type="GO" id="GO:0006886">
    <property type="term" value="P:intracellular protein transport"/>
    <property type="evidence" value="ECO:0007669"/>
    <property type="project" value="InterPro"/>
</dbReference>
<evidence type="ECO:0000313" key="5">
    <source>
        <dbReference type="EMBL" id="WFD24873.1"/>
    </source>
</evidence>
<evidence type="ECO:0000256" key="3">
    <source>
        <dbReference type="SAM" id="MobiDB-lite"/>
    </source>
</evidence>
<organism evidence="5 6">
    <name type="scientific">Malassezia equina</name>
    <dbReference type="NCBI Taxonomy" id="1381935"/>
    <lineage>
        <taxon>Eukaryota</taxon>
        <taxon>Fungi</taxon>
        <taxon>Dikarya</taxon>
        <taxon>Basidiomycota</taxon>
        <taxon>Ustilaginomycotina</taxon>
        <taxon>Malasseziomycetes</taxon>
        <taxon>Malasseziales</taxon>
        <taxon>Malasseziaceae</taxon>
        <taxon>Malassezia</taxon>
    </lineage>
</organism>